<protein>
    <recommendedName>
        <fullName evidence="1">DUF4351 domain-containing protein</fullName>
    </recommendedName>
</protein>
<evidence type="ECO:0000313" key="2">
    <source>
        <dbReference type="EMBL" id="VFJ63409.1"/>
    </source>
</evidence>
<dbReference type="PANTHER" id="PTHR35586">
    <property type="entry name" value="SLL1691 PROTEIN"/>
    <property type="match status" value="1"/>
</dbReference>
<sequence length="78" mass="8994">MLTQVEVERMPFYRLGMQQGMALGRGEGEAALLLRQLRRKFGPLPPEREQRIRDACPQTLALWGDRVLEAHTLKEVFS</sequence>
<feature type="domain" description="DUF4351" evidence="1">
    <location>
        <begin position="24"/>
        <end position="67"/>
    </location>
</feature>
<proteinExistence type="predicted"/>
<name>A0A450T9P0_9GAMM</name>
<gene>
    <name evidence="2" type="ORF">BECKDK2373C_GA0170839_110711</name>
</gene>
<dbReference type="PANTHER" id="PTHR35586:SF1">
    <property type="entry name" value="SLL1691 PROTEIN"/>
    <property type="match status" value="1"/>
</dbReference>
<dbReference type="AlphaFoldDB" id="A0A450T9P0"/>
<dbReference type="Pfam" id="PF14261">
    <property type="entry name" value="DUF4351"/>
    <property type="match status" value="1"/>
</dbReference>
<reference evidence="2" key="1">
    <citation type="submission" date="2019-02" db="EMBL/GenBank/DDBJ databases">
        <authorList>
            <person name="Gruber-Vodicka R. H."/>
            <person name="Seah K. B. B."/>
        </authorList>
    </citation>
    <scope>NUCLEOTIDE SEQUENCE</scope>
    <source>
        <strain evidence="2">BECK_DK161</strain>
    </source>
</reference>
<dbReference type="EMBL" id="CAADEY010000107">
    <property type="protein sequence ID" value="VFJ63409.1"/>
    <property type="molecule type" value="Genomic_DNA"/>
</dbReference>
<dbReference type="InterPro" id="IPR025587">
    <property type="entry name" value="DUF4351"/>
</dbReference>
<organism evidence="2">
    <name type="scientific">Candidatus Kentrum sp. DK</name>
    <dbReference type="NCBI Taxonomy" id="2126562"/>
    <lineage>
        <taxon>Bacteria</taxon>
        <taxon>Pseudomonadati</taxon>
        <taxon>Pseudomonadota</taxon>
        <taxon>Gammaproteobacteria</taxon>
        <taxon>Candidatus Kentrum</taxon>
    </lineage>
</organism>
<evidence type="ECO:0000259" key="1">
    <source>
        <dbReference type="Pfam" id="PF14261"/>
    </source>
</evidence>
<accession>A0A450T9P0</accession>